<dbReference type="AlphaFoldDB" id="W8GJV2"/>
<dbReference type="EMBL" id="CP006932">
    <property type="protein sequence ID" value="AHK22507.1"/>
    <property type="molecule type" value="Genomic_DNA"/>
</dbReference>
<dbReference type="PANTHER" id="PTHR10916:SF0">
    <property type="entry name" value="LARGE RIBOSOMAL SUBUNIT PROTEIN UL29C"/>
    <property type="match status" value="1"/>
</dbReference>
<dbReference type="eggNOG" id="COG0255">
    <property type="taxonomic scope" value="Bacteria"/>
</dbReference>
<accession>W8GJV2</accession>
<dbReference type="NCBIfam" id="TIGR00012">
    <property type="entry name" value="L29"/>
    <property type="match status" value="1"/>
</dbReference>
<dbReference type="CDD" id="cd00427">
    <property type="entry name" value="Ribosomal_L29_HIP"/>
    <property type="match status" value="1"/>
</dbReference>
<evidence type="ECO:0000256" key="4">
    <source>
        <dbReference type="ARBA" id="ARBA00035204"/>
    </source>
</evidence>
<dbReference type="Pfam" id="PF00831">
    <property type="entry name" value="Ribosomal_L29"/>
    <property type="match status" value="1"/>
</dbReference>
<dbReference type="FunFam" id="1.10.287.310:FF:000001">
    <property type="entry name" value="50S ribosomal protein L29"/>
    <property type="match status" value="1"/>
</dbReference>
<feature type="region of interest" description="Disordered" evidence="6">
    <location>
        <begin position="68"/>
        <end position="102"/>
    </location>
</feature>
<dbReference type="HAMAP" id="MF_00374">
    <property type="entry name" value="Ribosomal_uL29"/>
    <property type="match status" value="1"/>
</dbReference>
<dbReference type="GO" id="GO:0022625">
    <property type="term" value="C:cytosolic large ribosomal subunit"/>
    <property type="evidence" value="ECO:0007669"/>
    <property type="project" value="TreeGrafter"/>
</dbReference>
<sequence length="102" mass="11918">MYKTEELRKKSDQELLKLVSELKGKLLALRFENATGQLNETHLLKLTKKDIAKVFTILNERKHNIKIEDKKVPSKKENTNSKKNVQDKNIKKTKIEEKGETK</sequence>
<reference evidence="7 8" key="1">
    <citation type="journal article" date="2014" name="Genome Biol. Evol.">
        <title>Phylogenomics of "Candidatus Hepatoplasma crinochetorum," a Lineage of Mollicutes Associated with Noninsect Arthropods.</title>
        <authorList>
            <person name="Leclercq S."/>
            <person name="Dittmer J."/>
            <person name="Bouchon D."/>
            <person name="Cordaux R."/>
        </authorList>
    </citation>
    <scope>NUCLEOTIDE SEQUENCE [LARGE SCALE GENOMIC DNA]</scope>
    <source>
        <strain evidence="7 8">Av</strain>
    </source>
</reference>
<dbReference type="Gene3D" id="1.10.287.310">
    <property type="match status" value="1"/>
</dbReference>
<evidence type="ECO:0000256" key="5">
    <source>
        <dbReference type="HAMAP-Rule" id="MF_00374"/>
    </source>
</evidence>
<dbReference type="HOGENOM" id="CLU_2272274_0_0_14"/>
<evidence type="ECO:0000313" key="8">
    <source>
        <dbReference type="Proteomes" id="UP000019450"/>
    </source>
</evidence>
<evidence type="ECO:0000256" key="1">
    <source>
        <dbReference type="ARBA" id="ARBA00009254"/>
    </source>
</evidence>
<dbReference type="Proteomes" id="UP000019450">
    <property type="component" value="Chromosome"/>
</dbReference>
<keyword evidence="2 5" id="KW-0689">Ribosomal protein</keyword>
<dbReference type="InterPro" id="IPR036049">
    <property type="entry name" value="Ribosomal_uL29_sf"/>
</dbReference>
<comment type="similarity">
    <text evidence="1 5">Belongs to the universal ribosomal protein uL29 family.</text>
</comment>
<dbReference type="GO" id="GO:0003735">
    <property type="term" value="F:structural constituent of ribosome"/>
    <property type="evidence" value="ECO:0007669"/>
    <property type="project" value="InterPro"/>
</dbReference>
<dbReference type="RefSeq" id="WP_025208799.1">
    <property type="nucleotide sequence ID" value="NZ_CP006932.1"/>
</dbReference>
<dbReference type="InterPro" id="IPR001854">
    <property type="entry name" value="Ribosomal_uL29"/>
</dbReference>
<protein>
    <recommendedName>
        <fullName evidence="4 5">Large ribosomal subunit protein uL29</fullName>
    </recommendedName>
</protein>
<dbReference type="GO" id="GO:0006412">
    <property type="term" value="P:translation"/>
    <property type="evidence" value="ECO:0007669"/>
    <property type="project" value="UniProtKB-UniRule"/>
</dbReference>
<keyword evidence="3 5" id="KW-0687">Ribonucleoprotein</keyword>
<evidence type="ECO:0000256" key="6">
    <source>
        <dbReference type="SAM" id="MobiDB-lite"/>
    </source>
</evidence>
<dbReference type="InterPro" id="IPR050063">
    <property type="entry name" value="Ribosomal_protein_uL29"/>
</dbReference>
<evidence type="ECO:0000256" key="3">
    <source>
        <dbReference type="ARBA" id="ARBA00023274"/>
    </source>
</evidence>
<evidence type="ECO:0000313" key="7">
    <source>
        <dbReference type="EMBL" id="AHK22507.1"/>
    </source>
</evidence>
<proteinExistence type="inferred from homology"/>
<gene>
    <name evidence="5 7" type="primary">rpmC</name>
    <name evidence="7" type="ORF">X271_00402</name>
</gene>
<name>W8GJV2_9MOLU</name>
<dbReference type="STRING" id="1427984.X271_00402"/>
<dbReference type="KEGG" id="hcr:X271_00402"/>
<keyword evidence="8" id="KW-1185">Reference proteome</keyword>
<dbReference type="PANTHER" id="PTHR10916">
    <property type="entry name" value="60S RIBOSOMAL PROTEIN L35/50S RIBOSOMAL PROTEIN L29"/>
    <property type="match status" value="1"/>
</dbReference>
<dbReference type="OrthoDB" id="9815192at2"/>
<evidence type="ECO:0000256" key="2">
    <source>
        <dbReference type="ARBA" id="ARBA00022980"/>
    </source>
</evidence>
<dbReference type="SUPFAM" id="SSF46561">
    <property type="entry name" value="Ribosomal protein L29 (L29p)"/>
    <property type="match status" value="1"/>
</dbReference>
<organism evidence="7 8">
    <name type="scientific">Candidatus Hepatoplasma crinochetorum Av</name>
    <dbReference type="NCBI Taxonomy" id="1427984"/>
    <lineage>
        <taxon>Bacteria</taxon>
        <taxon>Bacillati</taxon>
        <taxon>Mycoplasmatota</taxon>
        <taxon>Mollicutes</taxon>
        <taxon>Candidatus Hepatoplasmataceae</taxon>
        <taxon>Candidatus Hepatoplasma</taxon>
    </lineage>
</organism>